<organism evidence="2 3">
    <name type="scientific">Candidatus Terasakiella magnetica</name>
    <dbReference type="NCBI Taxonomy" id="1867952"/>
    <lineage>
        <taxon>Bacteria</taxon>
        <taxon>Pseudomonadati</taxon>
        <taxon>Pseudomonadota</taxon>
        <taxon>Alphaproteobacteria</taxon>
        <taxon>Rhodospirillales</taxon>
        <taxon>Terasakiellaceae</taxon>
        <taxon>Terasakiella</taxon>
    </lineage>
</organism>
<evidence type="ECO:0000313" key="2">
    <source>
        <dbReference type="EMBL" id="SCA54786.1"/>
    </source>
</evidence>
<accession>A0A1C3RBX5</accession>
<dbReference type="PANTHER" id="PTHR43798">
    <property type="entry name" value="MONOACYLGLYCEROL LIPASE"/>
    <property type="match status" value="1"/>
</dbReference>
<dbReference type="GO" id="GO:0016787">
    <property type="term" value="F:hydrolase activity"/>
    <property type="evidence" value="ECO:0007669"/>
    <property type="project" value="UniProtKB-KW"/>
</dbReference>
<dbReference type="Pfam" id="PF12697">
    <property type="entry name" value="Abhydrolase_6"/>
    <property type="match status" value="1"/>
</dbReference>
<evidence type="ECO:0000259" key="1">
    <source>
        <dbReference type="Pfam" id="PF12697"/>
    </source>
</evidence>
<dbReference type="Proteomes" id="UP000231658">
    <property type="component" value="Unassembled WGS sequence"/>
</dbReference>
<proteinExistence type="predicted"/>
<protein>
    <submittedName>
        <fullName evidence="2">Hydrolase, alpha</fullName>
    </submittedName>
</protein>
<dbReference type="EMBL" id="FLYE01000001">
    <property type="protein sequence ID" value="SCA54786.1"/>
    <property type="molecule type" value="Genomic_DNA"/>
</dbReference>
<sequence>MPKKTKETLYLLPGLLCDRSLWRHQIEYLGQDYDVRVADFSKGKSIGDYAVQVLEDAPETFSIAGLSMGGYVAFELLRMAPRRINRVALLDTSPFADLFEHKEFRLSLIELAKDHGLEEVMTTILGRLIHPQRYNDEELVKSIDAMAHRIGVDGFIRQQTALLNRADSFDALKDIEAPVLIIVGRQDGMTPVKVSRQMGDEIKNSSLVEIENCGHLSTMEQPEAVTALLRYWLQN</sequence>
<keyword evidence="2" id="KW-0378">Hydrolase</keyword>
<dbReference type="InterPro" id="IPR029058">
    <property type="entry name" value="AB_hydrolase_fold"/>
</dbReference>
<dbReference type="SUPFAM" id="SSF53474">
    <property type="entry name" value="alpha/beta-Hydrolases"/>
    <property type="match status" value="1"/>
</dbReference>
<gene>
    <name evidence="2" type="ORF">MTBPR1_10033</name>
</gene>
<dbReference type="Gene3D" id="3.40.50.1820">
    <property type="entry name" value="alpha/beta hydrolase"/>
    <property type="match status" value="1"/>
</dbReference>
<dbReference type="STRING" id="1867952.MTBPR1_10033"/>
<name>A0A1C3RBX5_9PROT</name>
<dbReference type="InterPro" id="IPR000073">
    <property type="entry name" value="AB_hydrolase_1"/>
</dbReference>
<dbReference type="AlphaFoldDB" id="A0A1C3RBX5"/>
<dbReference type="RefSeq" id="WP_069185534.1">
    <property type="nucleotide sequence ID" value="NZ_FLYE01000001.1"/>
</dbReference>
<dbReference type="PANTHER" id="PTHR43798:SF29">
    <property type="entry name" value="AB HYDROLASE-1 DOMAIN-CONTAINING PROTEIN"/>
    <property type="match status" value="1"/>
</dbReference>
<keyword evidence="3" id="KW-1185">Reference proteome</keyword>
<feature type="domain" description="AB hydrolase-1" evidence="1">
    <location>
        <begin position="11"/>
        <end position="227"/>
    </location>
</feature>
<dbReference type="InterPro" id="IPR050266">
    <property type="entry name" value="AB_hydrolase_sf"/>
</dbReference>
<dbReference type="OrthoDB" id="5491135at2"/>
<dbReference type="PRINTS" id="PR00111">
    <property type="entry name" value="ABHYDROLASE"/>
</dbReference>
<reference evidence="2 3" key="1">
    <citation type="submission" date="2016-07" db="EMBL/GenBank/DDBJ databases">
        <authorList>
            <person name="Lefevre C.T."/>
        </authorList>
    </citation>
    <scope>NUCLEOTIDE SEQUENCE [LARGE SCALE GENOMIC DNA]</scope>
    <source>
        <strain evidence="2">PR1</strain>
    </source>
</reference>
<evidence type="ECO:0000313" key="3">
    <source>
        <dbReference type="Proteomes" id="UP000231658"/>
    </source>
</evidence>